<dbReference type="PhylomeDB" id="A7RZA5"/>
<evidence type="ECO:0000256" key="8">
    <source>
        <dbReference type="PROSITE-ProRule" id="PRU00339"/>
    </source>
</evidence>
<dbReference type="PANTHER" id="PTHR46512:SF9">
    <property type="entry name" value="PEPTIDYLPROLYL ISOMERASE"/>
    <property type="match status" value="1"/>
</dbReference>
<accession>A7RZA5</accession>
<evidence type="ECO:0000256" key="5">
    <source>
        <dbReference type="ARBA" id="ARBA00023110"/>
    </source>
</evidence>
<name>A7RZA5_NEMVE</name>
<reference evidence="11 12" key="1">
    <citation type="journal article" date="2007" name="Science">
        <title>Sea anemone genome reveals ancestral eumetazoan gene repertoire and genomic organization.</title>
        <authorList>
            <person name="Putnam N.H."/>
            <person name="Srivastava M."/>
            <person name="Hellsten U."/>
            <person name="Dirks B."/>
            <person name="Chapman J."/>
            <person name="Salamov A."/>
            <person name="Terry A."/>
            <person name="Shapiro H."/>
            <person name="Lindquist E."/>
            <person name="Kapitonov V.V."/>
            <person name="Jurka J."/>
            <person name="Genikhovich G."/>
            <person name="Grigoriev I.V."/>
            <person name="Lucas S.M."/>
            <person name="Steele R.E."/>
            <person name="Finnerty J.R."/>
            <person name="Technau U."/>
            <person name="Martindale M.Q."/>
            <person name="Rokhsar D.S."/>
        </authorList>
    </citation>
    <scope>NUCLEOTIDE SEQUENCE [LARGE SCALE GENOMIC DNA]</scope>
    <source>
        <strain evidence="12">CH2 X CH6</strain>
    </source>
</reference>
<dbReference type="InterPro" id="IPR019734">
    <property type="entry name" value="TPR_rpt"/>
</dbReference>
<dbReference type="Proteomes" id="UP000001593">
    <property type="component" value="Unassembled WGS sequence"/>
</dbReference>
<comment type="catalytic activity">
    <reaction evidence="1 7">
        <text>[protein]-peptidylproline (omega=180) = [protein]-peptidylproline (omega=0)</text>
        <dbReference type="Rhea" id="RHEA:16237"/>
        <dbReference type="Rhea" id="RHEA-COMP:10747"/>
        <dbReference type="Rhea" id="RHEA-COMP:10748"/>
        <dbReference type="ChEBI" id="CHEBI:83833"/>
        <dbReference type="ChEBI" id="CHEBI:83834"/>
        <dbReference type="EC" id="5.2.1.8"/>
    </reaction>
</comment>
<evidence type="ECO:0000313" key="12">
    <source>
        <dbReference type="Proteomes" id="UP000001593"/>
    </source>
</evidence>
<dbReference type="SUPFAM" id="SSF48452">
    <property type="entry name" value="TPR-like"/>
    <property type="match status" value="1"/>
</dbReference>
<dbReference type="InterPro" id="IPR046357">
    <property type="entry name" value="PPIase_dom_sf"/>
</dbReference>
<dbReference type="InterPro" id="IPR050754">
    <property type="entry name" value="FKBP4/5/8-like"/>
</dbReference>
<proteinExistence type="predicted"/>
<dbReference type="FunFam" id="3.10.50.40:FF:000013">
    <property type="entry name" value="Peptidylprolyl isomerase"/>
    <property type="match status" value="1"/>
</dbReference>
<dbReference type="Gene3D" id="1.25.40.10">
    <property type="entry name" value="Tetratricopeptide repeat domain"/>
    <property type="match status" value="1"/>
</dbReference>
<dbReference type="STRING" id="45351.A7RZA5"/>
<evidence type="ECO:0000256" key="3">
    <source>
        <dbReference type="ARBA" id="ARBA00022737"/>
    </source>
</evidence>
<gene>
    <name evidence="11" type="ORF">NEMVEDRAFT_v1g183679</name>
</gene>
<dbReference type="Pfam" id="PF00254">
    <property type="entry name" value="FKBP_C"/>
    <property type="match status" value="2"/>
</dbReference>
<dbReference type="EMBL" id="DS469556">
    <property type="protein sequence ID" value="EDO43207.1"/>
    <property type="molecule type" value="Genomic_DNA"/>
</dbReference>
<dbReference type="Pfam" id="PF00515">
    <property type="entry name" value="TPR_1"/>
    <property type="match status" value="1"/>
</dbReference>
<keyword evidence="5 7" id="KW-0697">Rotamase</keyword>
<feature type="domain" description="PPIase FKBP-type" evidence="10">
    <location>
        <begin position="168"/>
        <end position="255"/>
    </location>
</feature>
<dbReference type="GO" id="GO:0003755">
    <property type="term" value="F:peptidyl-prolyl cis-trans isomerase activity"/>
    <property type="evidence" value="ECO:0007669"/>
    <property type="project" value="UniProtKB-KW"/>
</dbReference>
<dbReference type="AlphaFoldDB" id="A7RZA5"/>
<evidence type="ECO:0000256" key="6">
    <source>
        <dbReference type="ARBA" id="ARBA00023235"/>
    </source>
</evidence>
<dbReference type="PANTHER" id="PTHR46512">
    <property type="entry name" value="PEPTIDYLPROLYL ISOMERASE"/>
    <property type="match status" value="1"/>
</dbReference>
<dbReference type="FunFam" id="1.25.40.10:FF:000008">
    <property type="entry name" value="Peptidylprolyl isomerase"/>
    <property type="match status" value="1"/>
</dbReference>
<keyword evidence="3" id="KW-0677">Repeat</keyword>
<keyword evidence="6 7" id="KW-0413">Isomerase</keyword>
<dbReference type="OMA" id="FGAEGNE"/>
<dbReference type="PROSITE" id="PS50059">
    <property type="entry name" value="FKBP_PPIASE"/>
    <property type="match status" value="2"/>
</dbReference>
<evidence type="ECO:0000259" key="10">
    <source>
        <dbReference type="PROSITE" id="PS50059"/>
    </source>
</evidence>
<evidence type="ECO:0000256" key="7">
    <source>
        <dbReference type="PROSITE-ProRule" id="PRU00277"/>
    </source>
</evidence>
<dbReference type="SUPFAM" id="SSF54534">
    <property type="entry name" value="FKBP-like"/>
    <property type="match status" value="2"/>
</dbReference>
<dbReference type="InParanoid" id="A7RZA5"/>
<protein>
    <recommendedName>
        <fullName evidence="2 7">peptidylprolyl isomerase</fullName>
        <ecNumber evidence="2 7">5.2.1.8</ecNumber>
    </recommendedName>
</protein>
<keyword evidence="12" id="KW-1185">Reference proteome</keyword>
<dbReference type="PROSITE" id="PS50005">
    <property type="entry name" value="TPR"/>
    <property type="match status" value="1"/>
</dbReference>
<evidence type="ECO:0000313" key="11">
    <source>
        <dbReference type="EMBL" id="EDO43207.1"/>
    </source>
</evidence>
<dbReference type="InterPro" id="IPR001179">
    <property type="entry name" value="PPIase_FKBP_dom"/>
</dbReference>
<evidence type="ECO:0000256" key="1">
    <source>
        <dbReference type="ARBA" id="ARBA00000971"/>
    </source>
</evidence>
<evidence type="ECO:0000256" key="4">
    <source>
        <dbReference type="ARBA" id="ARBA00022803"/>
    </source>
</evidence>
<evidence type="ECO:0000256" key="9">
    <source>
        <dbReference type="SAM" id="MobiDB-lite"/>
    </source>
</evidence>
<feature type="region of interest" description="Disordered" evidence="9">
    <location>
        <begin position="1"/>
        <end position="25"/>
    </location>
</feature>
<dbReference type="SMART" id="SM00028">
    <property type="entry name" value="TPR"/>
    <property type="match status" value="2"/>
</dbReference>
<dbReference type="FunCoup" id="A7RZA5">
    <property type="interactions" value="782"/>
</dbReference>
<feature type="domain" description="PPIase FKBP-type" evidence="10">
    <location>
        <begin position="55"/>
        <end position="141"/>
    </location>
</feature>
<dbReference type="EC" id="5.2.1.8" evidence="2 7"/>
<organism evidence="11 12">
    <name type="scientific">Nematostella vectensis</name>
    <name type="common">Starlet sea anemone</name>
    <dbReference type="NCBI Taxonomy" id="45351"/>
    <lineage>
        <taxon>Eukaryota</taxon>
        <taxon>Metazoa</taxon>
        <taxon>Cnidaria</taxon>
        <taxon>Anthozoa</taxon>
        <taxon>Hexacorallia</taxon>
        <taxon>Actiniaria</taxon>
        <taxon>Edwardsiidae</taxon>
        <taxon>Nematostella</taxon>
    </lineage>
</organism>
<dbReference type="HOGENOM" id="CLU_013615_13_1_1"/>
<keyword evidence="4 8" id="KW-0802">TPR repeat</keyword>
<feature type="repeat" description="TPR" evidence="8">
    <location>
        <begin position="353"/>
        <end position="386"/>
    </location>
</feature>
<dbReference type="Gene3D" id="3.10.50.40">
    <property type="match status" value="2"/>
</dbReference>
<feature type="region of interest" description="Disordered" evidence="9">
    <location>
        <begin position="425"/>
        <end position="491"/>
    </location>
</feature>
<feature type="compositionally biased region" description="Basic and acidic residues" evidence="9">
    <location>
        <begin position="425"/>
        <end position="438"/>
    </location>
</feature>
<evidence type="ECO:0000256" key="2">
    <source>
        <dbReference type="ARBA" id="ARBA00013194"/>
    </source>
</evidence>
<sequence length="491" mass="54256">MASKPLESNEDTDATSTRVIDEEEEYGVDITPKKDGGVRKRILSEGHGAEMANVGCTVVVRYVGKFLNGEEFDSNTGGVPFEFVLGESVVIQGWDIGVATMKKGEKALLTCKPEYAYGKQGGSKIPPNTTLQFIVELLDWKGINVTNKGEVSKVILEKGEGHARPNTGAVVNAHVTGSYDGKVFEEREVEFTFGEGTEAGLLEGVEEAIGNMTNKEKSKIFIQPGKYGVGPEGNPQLGLPPNALITYIIDLKHFENFKEAWELSNDEKITTALKVKDKGTKFFKDGKYKIACRQYAVVIRVLEGYFDEEEEKAVDPIKCAGHLNIAACHLKLGNNFKCIKACNKALDIDKENIKALFRRGKALLNLKDYEKSKEDFTQVLELDPKNREAREQLKIVNGMLKDHHQKEKKLYSNIFERLAEMKAKENKDQEAEAAEKPDVFQQAVDEAERQMGDDGSEAQGDGFGDTKRAPPDGADSDEDEVMAEAKGAVKC</sequence>
<dbReference type="InterPro" id="IPR011990">
    <property type="entry name" value="TPR-like_helical_dom_sf"/>
</dbReference>
<dbReference type="PROSITE" id="PS50293">
    <property type="entry name" value="TPR_REGION"/>
    <property type="match status" value="1"/>
</dbReference>
<dbReference type="eggNOG" id="KOG0543">
    <property type="taxonomic scope" value="Eukaryota"/>
</dbReference>